<keyword evidence="2" id="KW-1185">Reference proteome</keyword>
<proteinExistence type="predicted"/>
<name>A0A2A2EYT9_9GAMM</name>
<sequence length="343" mass="39359">MTDNDAGPILDRLLEAHVQHEMARMDCDALREDLERELGHAFEAVNRIRLNEVISADTVNGIIYRHTVEREMPPIIPEMAATFTQDVVGSQFHRDATPGDLMDRQRLEAFVDQVLLLREQRQKLIDRMLEQPVYKELVANLMYEAIVRYVYEENLLSRRVPGVSSALKFSSKVLNRAVSGLDDVWEKSIKGYISRNVEKLARHSADFLAEQLTDEEIKASVMDAWDTFSDRPLSELEQGLGEVEWSEFVVMGYDYWLAFRKSDYYRNAYETVVNQLFERYGDRTLGDLLNEFNIDQSTIMTEVDAVLPQALEALKASGLLEGIVRRRLEGFYHSEAARAALDG</sequence>
<evidence type="ECO:0000313" key="2">
    <source>
        <dbReference type="Proteomes" id="UP000218896"/>
    </source>
</evidence>
<organism evidence="1 2">
    <name type="scientific">Halovibrio salipaludis</name>
    <dbReference type="NCBI Taxonomy" id="2032626"/>
    <lineage>
        <taxon>Bacteria</taxon>
        <taxon>Pseudomonadati</taxon>
        <taxon>Pseudomonadota</taxon>
        <taxon>Gammaproteobacteria</taxon>
        <taxon>Oceanospirillales</taxon>
        <taxon>Halomonadaceae</taxon>
        <taxon>Halovibrio</taxon>
    </lineage>
</organism>
<accession>A0A2A2EYT9</accession>
<dbReference type="Proteomes" id="UP000218896">
    <property type="component" value="Unassembled WGS sequence"/>
</dbReference>
<comment type="caution">
    <text evidence="1">The sequence shown here is derived from an EMBL/GenBank/DDBJ whole genome shotgun (WGS) entry which is preliminary data.</text>
</comment>
<gene>
    <name evidence="1" type="ORF">CK501_14305</name>
</gene>
<protein>
    <submittedName>
        <fullName evidence="1">Uncharacterized protein</fullName>
    </submittedName>
</protein>
<dbReference type="AlphaFoldDB" id="A0A2A2EYT9"/>
<dbReference type="RefSeq" id="WP_095618423.1">
    <property type="nucleotide sequence ID" value="NZ_NSKD01000008.1"/>
</dbReference>
<dbReference type="EMBL" id="NSKD01000008">
    <property type="protein sequence ID" value="PAU77858.1"/>
    <property type="molecule type" value="Genomic_DNA"/>
</dbReference>
<reference evidence="1 2" key="1">
    <citation type="submission" date="2017-08" db="EMBL/GenBank/DDBJ databases">
        <title>Halovibrio sewagensis sp. nov., isolated from wastewater of high salinity.</title>
        <authorList>
            <person name="Dong X."/>
            <person name="Zhang G."/>
        </authorList>
    </citation>
    <scope>NUCLEOTIDE SEQUENCE [LARGE SCALE GENOMIC DNA]</scope>
    <source>
        <strain evidence="1 2">YL5-2</strain>
    </source>
</reference>
<evidence type="ECO:0000313" key="1">
    <source>
        <dbReference type="EMBL" id="PAU77858.1"/>
    </source>
</evidence>
<dbReference type="OrthoDB" id="7055830at2"/>